<organism evidence="8 9">
    <name type="scientific">Acetivibrio saccincola</name>
    <dbReference type="NCBI Taxonomy" id="1677857"/>
    <lineage>
        <taxon>Bacteria</taxon>
        <taxon>Bacillati</taxon>
        <taxon>Bacillota</taxon>
        <taxon>Clostridia</taxon>
        <taxon>Eubacteriales</taxon>
        <taxon>Oscillospiraceae</taxon>
        <taxon>Acetivibrio</taxon>
    </lineage>
</organism>
<dbReference type="Pfam" id="PF13277">
    <property type="entry name" value="YmdB"/>
    <property type="match status" value="1"/>
</dbReference>
<dbReference type="FunFam" id="3.60.21.10:FF:000016">
    <property type="entry name" value="Putative metallophosphoesterase"/>
    <property type="match status" value="1"/>
</dbReference>
<evidence type="ECO:0000256" key="5">
    <source>
        <dbReference type="ARBA" id="ARBA00061401"/>
    </source>
</evidence>
<keyword evidence="2 7" id="KW-0479">Metal-binding</keyword>
<dbReference type="PANTHER" id="PTHR36303:SF1">
    <property type="entry name" value="2',3'-CYCLIC-NUCLEOTIDE 2'-PHOSPHODIESTERASE"/>
    <property type="match status" value="1"/>
</dbReference>
<evidence type="ECO:0000256" key="4">
    <source>
        <dbReference type="ARBA" id="ARBA00023004"/>
    </source>
</evidence>
<feature type="binding site" evidence="7">
    <location>
        <position position="51"/>
    </location>
    <ligand>
        <name>Fe cation</name>
        <dbReference type="ChEBI" id="CHEBI:24875"/>
        <label>1</label>
    </ligand>
</feature>
<gene>
    <name evidence="8" type="ORF">HVS_07420</name>
</gene>
<keyword evidence="4" id="KW-0408">Iron</keyword>
<evidence type="ECO:0000256" key="3">
    <source>
        <dbReference type="ARBA" id="ARBA00022801"/>
    </source>
</evidence>
<protein>
    <recommendedName>
        <fullName evidence="10">TIGR00282 family metallophosphoesterase</fullName>
    </recommendedName>
</protein>
<feature type="active site" description="Proton donor" evidence="6">
    <location>
        <position position="79"/>
    </location>
</feature>
<evidence type="ECO:0000313" key="9">
    <source>
        <dbReference type="Proteomes" id="UP000233534"/>
    </source>
</evidence>
<evidence type="ECO:0000256" key="6">
    <source>
        <dbReference type="PIRSR" id="PIRSR004789-50"/>
    </source>
</evidence>
<dbReference type="GO" id="GO:0046872">
    <property type="term" value="F:metal ion binding"/>
    <property type="evidence" value="ECO:0007669"/>
    <property type="project" value="UniProtKB-KW"/>
</dbReference>
<feature type="binding site" evidence="7">
    <location>
        <position position="19"/>
    </location>
    <ligand>
        <name>Fe cation</name>
        <dbReference type="ChEBI" id="CHEBI:24875"/>
        <label>1</label>
    </ligand>
</feature>
<comment type="similarity">
    <text evidence="5">Belongs to the YmdB-like family.</text>
</comment>
<keyword evidence="9" id="KW-1185">Reference proteome</keyword>
<evidence type="ECO:0000256" key="7">
    <source>
        <dbReference type="PIRSR" id="PIRSR004789-51"/>
    </source>
</evidence>
<reference evidence="8 9" key="1">
    <citation type="submission" date="2017-12" db="EMBL/GenBank/DDBJ databases">
        <title>Complete genome sequence of Herbivorax saccincola GGR1, a novel Cellulosome-producing hydrolytic bacterium in a thermophilic biogas plant, established by Illumina and Nanopore MinION sequencing.</title>
        <authorList>
            <person name="Pechtl A."/>
            <person name="Ruckert C."/>
            <person name="Koeck D.E."/>
            <person name="Maus I."/>
            <person name="Winkler A."/>
            <person name="Kalinowski J."/>
            <person name="Puhler A."/>
            <person name="Schwarz W.W."/>
            <person name="Zverlov V.V."/>
            <person name="Schluter A."/>
            <person name="Liebl W."/>
        </authorList>
    </citation>
    <scope>NUCLEOTIDE SEQUENCE [LARGE SCALE GENOMIC DNA]</scope>
    <source>
        <strain evidence="9">SR1</strain>
    </source>
</reference>
<dbReference type="GO" id="GO:0004113">
    <property type="term" value="F:2',3'-cyclic-nucleotide 3'-phosphodiesterase activity"/>
    <property type="evidence" value="ECO:0007669"/>
    <property type="project" value="TreeGrafter"/>
</dbReference>
<feature type="binding site" evidence="7">
    <location>
        <position position="183"/>
    </location>
    <ligand>
        <name>Fe cation</name>
        <dbReference type="ChEBI" id="CHEBI:24875"/>
        <label>2</label>
    </ligand>
</feature>
<dbReference type="Proteomes" id="UP000233534">
    <property type="component" value="Chromosome"/>
</dbReference>
<dbReference type="EMBL" id="CP025197">
    <property type="protein sequence ID" value="AUG57399.1"/>
    <property type="molecule type" value="Genomic_DNA"/>
</dbReference>
<feature type="binding site" evidence="7">
    <location>
        <position position="78"/>
    </location>
    <ligand>
        <name>Fe cation</name>
        <dbReference type="ChEBI" id="CHEBI:24875"/>
        <label>2</label>
    </ligand>
</feature>
<feature type="binding site" evidence="7">
    <location>
        <position position="50"/>
    </location>
    <ligand>
        <name>Fe cation</name>
        <dbReference type="ChEBI" id="CHEBI:24875"/>
        <label>1</label>
    </ligand>
</feature>
<dbReference type="SUPFAM" id="SSF56300">
    <property type="entry name" value="Metallo-dependent phosphatases"/>
    <property type="match status" value="1"/>
</dbReference>
<feature type="binding site" evidence="7">
    <location>
        <position position="158"/>
    </location>
    <ligand>
        <name>Fe cation</name>
        <dbReference type="ChEBI" id="CHEBI:24875"/>
        <label>2</label>
    </ligand>
</feature>
<proteinExistence type="inferred from homology"/>
<dbReference type="InterPro" id="IPR005235">
    <property type="entry name" value="YmdB-like"/>
</dbReference>
<dbReference type="Gene3D" id="3.60.21.10">
    <property type="match status" value="1"/>
</dbReference>
<dbReference type="CDD" id="cd07382">
    <property type="entry name" value="MPP_DR1281"/>
    <property type="match status" value="1"/>
</dbReference>
<evidence type="ECO:0000313" key="8">
    <source>
        <dbReference type="EMBL" id="AUG57399.1"/>
    </source>
</evidence>
<evidence type="ECO:0008006" key="10">
    <source>
        <dbReference type="Google" id="ProtNLM"/>
    </source>
</evidence>
<accession>A0A2K9E1Y8</accession>
<dbReference type="NCBIfam" id="TIGR00282">
    <property type="entry name" value="TIGR00282 family metallophosphoesterase"/>
    <property type="match status" value="1"/>
</dbReference>
<evidence type="ECO:0000256" key="2">
    <source>
        <dbReference type="ARBA" id="ARBA00022723"/>
    </source>
</evidence>
<sequence length="268" mass="29611">MRFKRRNGGCTLNILFIGDIFGNPGRKVTKEMIRRLKKEREIDFFFANGENAAGGSGITYVVAQELYSAGIDGITLGNHTWSKKEIVNFISTDKCMVRPANYPPELPGSGSTIIKGKVGLLNLMGRVYMNSIDCPFKAAEREIAHLKESVKVIVVDMHAEATSEKYALGWFLDGKVSCVLGTHTHVQTADEKILPSGTGYITDVGMTGPYEGVIGVKKDTIIDKFITHMPARFEVAQGKVQFNAVYLEIDDNTGKTLNIERIFKVLEV</sequence>
<dbReference type="PANTHER" id="PTHR36303">
    <property type="entry name" value="2',3'-CYCLIC-NUCLEOTIDE 2'-PHOSPHODIESTERASE"/>
    <property type="match status" value="1"/>
</dbReference>
<dbReference type="InterPro" id="IPR029052">
    <property type="entry name" value="Metallo-depent_PP-like"/>
</dbReference>
<dbReference type="AlphaFoldDB" id="A0A2K9E1Y8"/>
<evidence type="ECO:0000256" key="1">
    <source>
        <dbReference type="ARBA" id="ARBA00001965"/>
    </source>
</evidence>
<keyword evidence="3" id="KW-0378">Hydrolase</keyword>
<name>A0A2K9E1Y8_9FIRM</name>
<feature type="binding site" evidence="7">
    <location>
        <position position="50"/>
    </location>
    <ligand>
        <name>Fe cation</name>
        <dbReference type="ChEBI" id="CHEBI:24875"/>
        <label>2</label>
    </ligand>
</feature>
<feature type="binding site" evidence="7">
    <location>
        <position position="185"/>
    </location>
    <ligand>
        <name>Fe cation</name>
        <dbReference type="ChEBI" id="CHEBI:24875"/>
        <label>1</label>
    </ligand>
</feature>
<dbReference type="PIRSF" id="PIRSF004789">
    <property type="entry name" value="DR1281"/>
    <property type="match status" value="1"/>
</dbReference>
<comment type="cofactor">
    <cofactor evidence="1">
        <name>Fe(3+)</name>
        <dbReference type="ChEBI" id="CHEBI:29034"/>
    </cofactor>
</comment>
<dbReference type="KEGG" id="hsc:HVS_07420"/>